<reference evidence="1" key="1">
    <citation type="journal article" date="2014" name="Int. J. Syst. Evol. Microbiol.">
        <title>Complete genome sequence of Corynebacterium casei LMG S-19264T (=DSM 44701T), isolated from a smear-ripened cheese.</title>
        <authorList>
            <consortium name="US DOE Joint Genome Institute (JGI-PGF)"/>
            <person name="Walter F."/>
            <person name="Albersmeier A."/>
            <person name="Kalinowski J."/>
            <person name="Ruckert C."/>
        </authorList>
    </citation>
    <scope>NUCLEOTIDE SEQUENCE</scope>
    <source>
        <strain evidence="1">KCTC 42590</strain>
    </source>
</reference>
<keyword evidence="2" id="KW-1185">Reference proteome</keyword>
<reference evidence="1" key="2">
    <citation type="submission" date="2020-09" db="EMBL/GenBank/DDBJ databases">
        <authorList>
            <person name="Sun Q."/>
            <person name="Kim S."/>
        </authorList>
    </citation>
    <scope>NUCLEOTIDE SEQUENCE</scope>
    <source>
        <strain evidence="1">KCTC 42590</strain>
    </source>
</reference>
<dbReference type="Proteomes" id="UP000630923">
    <property type="component" value="Unassembled WGS sequence"/>
</dbReference>
<evidence type="ECO:0000313" key="2">
    <source>
        <dbReference type="Proteomes" id="UP000630923"/>
    </source>
</evidence>
<dbReference type="EMBL" id="BNCI01000002">
    <property type="protein sequence ID" value="GHF26549.1"/>
    <property type="molecule type" value="Genomic_DNA"/>
</dbReference>
<protein>
    <submittedName>
        <fullName evidence="1">Uncharacterized protein</fullName>
    </submittedName>
</protein>
<gene>
    <name evidence="1" type="ORF">GCM10017044_21920</name>
</gene>
<name>A0A919AVA1_9PROT</name>
<proteinExistence type="predicted"/>
<evidence type="ECO:0000313" key="1">
    <source>
        <dbReference type="EMBL" id="GHF26549.1"/>
    </source>
</evidence>
<accession>A0A919AVA1</accession>
<organism evidence="1 2">
    <name type="scientific">Kordiimonas sediminis</name>
    <dbReference type="NCBI Taxonomy" id="1735581"/>
    <lineage>
        <taxon>Bacteria</taxon>
        <taxon>Pseudomonadati</taxon>
        <taxon>Pseudomonadota</taxon>
        <taxon>Alphaproteobacteria</taxon>
        <taxon>Kordiimonadales</taxon>
        <taxon>Kordiimonadaceae</taxon>
        <taxon>Kordiimonas</taxon>
    </lineage>
</organism>
<sequence length="259" mass="30477">MLTKLYSRREKVKKMKRTIDVGWVIKTQKTDIMWYEPEPFRQNVPVNPNAKSVQKCPSAIDFDNRHFVVKCPYDLHLRIGKTADGKPQLLNVQGNNSAVRPSVMNQIMMLHPQEEWRHPERPLLQFVTPYILVADDPVWVNQLPPYLDFLKTHRPGVMVSGRFPAHLWPRPFMWAFEWHDINSDLILRRGEPWFYLRFETEDPTMNIRMVEAEWTEEVAAFAQSILDVSNFTNRTYSLFRAAESKRPINLLKPKASSKT</sequence>
<comment type="caution">
    <text evidence="1">The sequence shown here is derived from an EMBL/GenBank/DDBJ whole genome shotgun (WGS) entry which is preliminary data.</text>
</comment>
<dbReference type="AlphaFoldDB" id="A0A919AVA1"/>